<dbReference type="Proteomes" id="UP001222325">
    <property type="component" value="Unassembled WGS sequence"/>
</dbReference>
<dbReference type="EMBL" id="JARJCN010000061">
    <property type="protein sequence ID" value="KAJ7079296.1"/>
    <property type="molecule type" value="Genomic_DNA"/>
</dbReference>
<evidence type="ECO:0000313" key="1">
    <source>
        <dbReference type="EMBL" id="KAJ7079296.1"/>
    </source>
</evidence>
<evidence type="ECO:0000313" key="2">
    <source>
        <dbReference type="Proteomes" id="UP001222325"/>
    </source>
</evidence>
<sequence>MASRATDNLRTYFSKALLPQMLRKSPAPELTPTGRHPNIEVSAQPWRQLCEMRDAASAWNVSLGEMAMMWADEYVPAESLGLEDLDRDTGELFTVPCGPTFEIPQYSGRRPSDISRMTPWIDYLPLMTVQRTLHLLFPKQTTSWSFSLVDDANDKDRNVFRHFVWSCPGPHVSMVSTPLGKVPRYPLVIAFQPPWILSAQDMLEFVRCRMFPRVLIKNDCPTALELNQRLWAKLWDICVQRKTRWFILTSYEQWVFGVFSEGWTIGFVSEVMQFDAQGPTVLEALAFWIACAMRLPGCRSVPKVREEITAGPPEVPVSLRSGTS</sequence>
<reference evidence="1" key="1">
    <citation type="submission" date="2023-03" db="EMBL/GenBank/DDBJ databases">
        <title>Massive genome expansion in bonnet fungi (Mycena s.s.) driven by repeated elements and novel gene families across ecological guilds.</title>
        <authorList>
            <consortium name="Lawrence Berkeley National Laboratory"/>
            <person name="Harder C.B."/>
            <person name="Miyauchi S."/>
            <person name="Viragh M."/>
            <person name="Kuo A."/>
            <person name="Thoen E."/>
            <person name="Andreopoulos B."/>
            <person name="Lu D."/>
            <person name="Skrede I."/>
            <person name="Drula E."/>
            <person name="Henrissat B."/>
            <person name="Morin E."/>
            <person name="Kohler A."/>
            <person name="Barry K."/>
            <person name="LaButti K."/>
            <person name="Morin E."/>
            <person name="Salamov A."/>
            <person name="Lipzen A."/>
            <person name="Mereny Z."/>
            <person name="Hegedus B."/>
            <person name="Baldrian P."/>
            <person name="Stursova M."/>
            <person name="Weitz H."/>
            <person name="Taylor A."/>
            <person name="Grigoriev I.V."/>
            <person name="Nagy L.G."/>
            <person name="Martin F."/>
            <person name="Kauserud H."/>
        </authorList>
    </citation>
    <scope>NUCLEOTIDE SEQUENCE</scope>
    <source>
        <strain evidence="1">CBHHK173m</strain>
    </source>
</reference>
<name>A0AAD6TZ97_9AGAR</name>
<organism evidence="1 2">
    <name type="scientific">Mycena belliarum</name>
    <dbReference type="NCBI Taxonomy" id="1033014"/>
    <lineage>
        <taxon>Eukaryota</taxon>
        <taxon>Fungi</taxon>
        <taxon>Dikarya</taxon>
        <taxon>Basidiomycota</taxon>
        <taxon>Agaricomycotina</taxon>
        <taxon>Agaricomycetes</taxon>
        <taxon>Agaricomycetidae</taxon>
        <taxon>Agaricales</taxon>
        <taxon>Marasmiineae</taxon>
        <taxon>Mycenaceae</taxon>
        <taxon>Mycena</taxon>
    </lineage>
</organism>
<dbReference type="AlphaFoldDB" id="A0AAD6TZ97"/>
<protein>
    <submittedName>
        <fullName evidence="1">Uncharacterized protein</fullName>
    </submittedName>
</protein>
<gene>
    <name evidence="1" type="ORF">B0H15DRAFT_518829</name>
</gene>
<accession>A0AAD6TZ97</accession>
<comment type="caution">
    <text evidence="1">The sequence shown here is derived from an EMBL/GenBank/DDBJ whole genome shotgun (WGS) entry which is preliminary data.</text>
</comment>
<proteinExistence type="predicted"/>
<keyword evidence="2" id="KW-1185">Reference proteome</keyword>